<gene>
    <name evidence="1" type="ORF">DPMN_015074</name>
</gene>
<reference evidence="1" key="2">
    <citation type="submission" date="2020-11" db="EMBL/GenBank/DDBJ databases">
        <authorList>
            <person name="McCartney M.A."/>
            <person name="Auch B."/>
            <person name="Kono T."/>
            <person name="Mallez S."/>
            <person name="Becker A."/>
            <person name="Gohl D.M."/>
            <person name="Silverstein K.A.T."/>
            <person name="Koren S."/>
            <person name="Bechman K.B."/>
            <person name="Herman A."/>
            <person name="Abrahante J.E."/>
            <person name="Garbe J."/>
        </authorList>
    </citation>
    <scope>NUCLEOTIDE SEQUENCE</scope>
    <source>
        <strain evidence="1">Duluth1</strain>
        <tissue evidence="1">Whole animal</tissue>
    </source>
</reference>
<evidence type="ECO:0000313" key="1">
    <source>
        <dbReference type="EMBL" id="KAH3890983.1"/>
    </source>
</evidence>
<organism evidence="1 2">
    <name type="scientific">Dreissena polymorpha</name>
    <name type="common">Zebra mussel</name>
    <name type="synonym">Mytilus polymorpha</name>
    <dbReference type="NCBI Taxonomy" id="45954"/>
    <lineage>
        <taxon>Eukaryota</taxon>
        <taxon>Metazoa</taxon>
        <taxon>Spiralia</taxon>
        <taxon>Lophotrochozoa</taxon>
        <taxon>Mollusca</taxon>
        <taxon>Bivalvia</taxon>
        <taxon>Autobranchia</taxon>
        <taxon>Heteroconchia</taxon>
        <taxon>Euheterodonta</taxon>
        <taxon>Imparidentia</taxon>
        <taxon>Neoheterodontei</taxon>
        <taxon>Myida</taxon>
        <taxon>Dreissenoidea</taxon>
        <taxon>Dreissenidae</taxon>
        <taxon>Dreissena</taxon>
    </lineage>
</organism>
<dbReference type="Proteomes" id="UP000828390">
    <property type="component" value="Unassembled WGS sequence"/>
</dbReference>
<proteinExistence type="predicted"/>
<dbReference type="EMBL" id="JAIWYP010000001">
    <property type="protein sequence ID" value="KAH3890983.1"/>
    <property type="molecule type" value="Genomic_DNA"/>
</dbReference>
<keyword evidence="2" id="KW-1185">Reference proteome</keyword>
<dbReference type="AlphaFoldDB" id="A0A9D4S593"/>
<accession>A0A9D4S593</accession>
<name>A0A9D4S593_DREPO</name>
<sequence>MEVCKLLLHLRKFNISDRHPLAHHNKEQRMYIYFEEMRSLENIFAFARLLSIFCLREEMKVSESRLKVIS</sequence>
<comment type="caution">
    <text evidence="1">The sequence shown here is derived from an EMBL/GenBank/DDBJ whole genome shotgun (WGS) entry which is preliminary data.</text>
</comment>
<evidence type="ECO:0000313" key="2">
    <source>
        <dbReference type="Proteomes" id="UP000828390"/>
    </source>
</evidence>
<reference evidence="1" key="1">
    <citation type="journal article" date="2019" name="bioRxiv">
        <title>The Genome of the Zebra Mussel, Dreissena polymorpha: A Resource for Invasive Species Research.</title>
        <authorList>
            <person name="McCartney M.A."/>
            <person name="Auch B."/>
            <person name="Kono T."/>
            <person name="Mallez S."/>
            <person name="Zhang Y."/>
            <person name="Obille A."/>
            <person name="Becker A."/>
            <person name="Abrahante J.E."/>
            <person name="Garbe J."/>
            <person name="Badalamenti J.P."/>
            <person name="Herman A."/>
            <person name="Mangelson H."/>
            <person name="Liachko I."/>
            <person name="Sullivan S."/>
            <person name="Sone E.D."/>
            <person name="Koren S."/>
            <person name="Silverstein K.A.T."/>
            <person name="Beckman K.B."/>
            <person name="Gohl D.M."/>
        </authorList>
    </citation>
    <scope>NUCLEOTIDE SEQUENCE</scope>
    <source>
        <strain evidence="1">Duluth1</strain>
        <tissue evidence="1">Whole animal</tissue>
    </source>
</reference>
<protein>
    <submittedName>
        <fullName evidence="1">Uncharacterized protein</fullName>
    </submittedName>
</protein>